<proteinExistence type="predicted"/>
<protein>
    <recommendedName>
        <fullName evidence="1">CTLH domain-containing protein</fullName>
    </recommendedName>
</protein>
<dbReference type="OrthoDB" id="2416687at2759"/>
<feature type="domain" description="CTLH" evidence="1">
    <location>
        <begin position="72"/>
        <end position="108"/>
    </location>
</feature>
<dbReference type="EMBL" id="BLAL01000252">
    <property type="protein sequence ID" value="GES96639.1"/>
    <property type="molecule type" value="Genomic_DNA"/>
</dbReference>
<gene>
    <name evidence="2" type="ORF">RCL2_002326100</name>
</gene>
<dbReference type="AlphaFoldDB" id="A0A8H3M0P1"/>
<comment type="caution">
    <text evidence="2">The sequence shown here is derived from an EMBL/GenBank/DDBJ whole genome shotgun (WGS) entry which is preliminary data.</text>
</comment>
<sequence>MFIEAHWKVLKLIVHQKRKFEQITIGREKSDWKSAFKSQWKLLAKWQLKSTSIAQTSYKINFLKNNNGNECEECEELYNRLITTTENILQILKEQKAVENLKWGKSVEKNFHSIIKM</sequence>
<reference evidence="2" key="1">
    <citation type="submission" date="2019-10" db="EMBL/GenBank/DDBJ databases">
        <title>Conservation and host-specific expression of non-tandemly repeated heterogenous ribosome RNA gene in arbuscular mycorrhizal fungi.</title>
        <authorList>
            <person name="Maeda T."/>
            <person name="Kobayashi Y."/>
            <person name="Nakagawa T."/>
            <person name="Ezawa T."/>
            <person name="Yamaguchi K."/>
            <person name="Bino T."/>
            <person name="Nishimoto Y."/>
            <person name="Shigenobu S."/>
            <person name="Kawaguchi M."/>
        </authorList>
    </citation>
    <scope>NUCLEOTIDE SEQUENCE</scope>
    <source>
        <strain evidence="2">HR1</strain>
    </source>
</reference>
<dbReference type="PROSITE" id="PS50897">
    <property type="entry name" value="CTLH"/>
    <property type="match status" value="1"/>
</dbReference>
<organism evidence="2 3">
    <name type="scientific">Rhizophagus clarus</name>
    <dbReference type="NCBI Taxonomy" id="94130"/>
    <lineage>
        <taxon>Eukaryota</taxon>
        <taxon>Fungi</taxon>
        <taxon>Fungi incertae sedis</taxon>
        <taxon>Mucoromycota</taxon>
        <taxon>Glomeromycotina</taxon>
        <taxon>Glomeromycetes</taxon>
        <taxon>Glomerales</taxon>
        <taxon>Glomeraceae</taxon>
        <taxon>Rhizophagus</taxon>
    </lineage>
</organism>
<dbReference type="InterPro" id="IPR006595">
    <property type="entry name" value="CTLH_C"/>
</dbReference>
<dbReference type="Proteomes" id="UP000615446">
    <property type="component" value="Unassembled WGS sequence"/>
</dbReference>
<evidence type="ECO:0000313" key="3">
    <source>
        <dbReference type="Proteomes" id="UP000615446"/>
    </source>
</evidence>
<accession>A0A8H3M0P1</accession>
<evidence type="ECO:0000259" key="1">
    <source>
        <dbReference type="PROSITE" id="PS50897"/>
    </source>
</evidence>
<name>A0A8H3M0P1_9GLOM</name>
<evidence type="ECO:0000313" key="2">
    <source>
        <dbReference type="EMBL" id="GES96639.1"/>
    </source>
</evidence>